<dbReference type="AlphaFoldDB" id="A0A1B7L4U2"/>
<dbReference type="Pfam" id="PF21070">
    <property type="entry name" value="IcmF_helical"/>
    <property type="match status" value="1"/>
</dbReference>
<sequence>MHVKEEAGKKNETELKRREVKISSSVLCYQQLKVYLHNRYYFFWRRKVRLILITGDDGAVSRLVPGLKENQWLECNGTVLIYGGNLDSLPDTEKLNALRKLRRFRPLDAIIRVLDTTQSLTPQRSDTDLRSLEKISEILRYSPPVWLWQLCASAWPQEGREPQAVGITLPRNARSEDVEAQLNTLLPQLRQQGLSQVGSNWSYDFLLRLAWQLGQGGSAQWKAQLMPWLQGASSRISLRGVMFSQPEPVGKNGGKETVPLHPHALVLPPTWQGVLNGCARVRGFRVGRPWEPVLAWSLAALCAAWFTGLLISATVNYHHISTVAARAHALDVNPPVSDAQLTALHALRNDAGRLQYHIQQRAPLYWRFGLDHSQPLLDALLPYYGGANNHLIRDSASQALAQALRTLVNTPPDSNQRAELAKSGYDQLKAWLMMSRPERVDAAFFTEVMASVQPAQPGLSQGLWQALAPDLWAFWMDLLPSQPGWAITPDNALVTWSRQVLLQQVGQRSAESNLYNGILLAVRRNVADVTLEDMTNGTEVGRLFSTREVVPGMFTRQAWENSVAQAIDSAANARREEIDWVLSDGRNSVLADISPEALKTRLTQRYFTDFAGAWLNFLNSLQLTPANTIADVTDQLTLISDVRQSPVIALMNTLAWQGQTGRQGEGLSGILLRPVKNLTSGPGPVIDQLAAEPQGPLDDTFGPLLALSGISGGTGVMSADSSLSLQTWLTRITRVRLRLQQVAAAPDPQEMMQSLAQTVFQGKSVDLTDTRQYGSLMAASLGEEWSGFGRTVFVEPLTRAWEAVLHPSAISLNGHWKRSVVADWQTAFGGRYPLADSKSEVSLPMLAEFIRADNGRIDRFLSTQLGGVLHKEGSRWVPDSANSQGLAFDPAFLEAVNQLNQLAEILFTNGQQGIRFELQARPAPDVVETRLTIDGQQLHYFNQMADWHTFRWPGETYQPGLMLTWASTRAGTRLFGDYTGTWGLVRWLEQGKSRPLSRSEWMISFTAPDGRELEWVLRSQLGKGPLALLALRGFRLPEKIFIVEPHTPSPNAPGASNSVVMQGTEE</sequence>
<evidence type="ECO:0000259" key="3">
    <source>
        <dbReference type="Pfam" id="PF06761"/>
    </source>
</evidence>
<reference evidence="6" key="1">
    <citation type="submission" date="2016-05" db="EMBL/GenBank/DDBJ databases">
        <authorList>
            <person name="Behera P."/>
            <person name="Vaishampayan P."/>
            <person name="Singh N."/>
            <person name="Raina V."/>
            <person name="Suar M."/>
            <person name="Pattnaik A."/>
            <person name="Rastogi G."/>
        </authorList>
    </citation>
    <scope>NUCLEOTIDE SEQUENCE [LARGE SCALE GENOMIC DNA]</scope>
    <source>
        <strain evidence="6">MP23</strain>
    </source>
</reference>
<dbReference type="InterPro" id="IPR053156">
    <property type="entry name" value="T6SS_TssM-like"/>
</dbReference>
<feature type="domain" description="Type VI secretion system component TssM1 helical" evidence="4">
    <location>
        <begin position="807"/>
        <end position="911"/>
    </location>
</feature>
<dbReference type="PANTHER" id="PTHR36153">
    <property type="entry name" value="INNER MEMBRANE PROTEIN-RELATED"/>
    <property type="match status" value="1"/>
</dbReference>
<evidence type="ECO:0000313" key="5">
    <source>
        <dbReference type="EMBL" id="OAT77434.1"/>
    </source>
</evidence>
<evidence type="ECO:0000313" key="6">
    <source>
        <dbReference type="Proteomes" id="UP000078225"/>
    </source>
</evidence>
<dbReference type="EMBL" id="LYRP01000009">
    <property type="protein sequence ID" value="OAT77434.1"/>
    <property type="molecule type" value="Genomic_DNA"/>
</dbReference>
<comment type="caution">
    <text evidence="5">The sequence shown here is derived from an EMBL/GenBank/DDBJ whole genome shotgun (WGS) entry which is preliminary data.</text>
</comment>
<accession>A0A1B7L4U2</accession>
<feature type="domain" description="IcmF-related" evidence="3">
    <location>
        <begin position="341"/>
        <end position="657"/>
    </location>
</feature>
<feature type="compositionally biased region" description="Polar residues" evidence="1">
    <location>
        <begin position="1054"/>
        <end position="1066"/>
    </location>
</feature>
<dbReference type="InterPro" id="IPR010623">
    <property type="entry name" value="IcmF_C"/>
</dbReference>
<evidence type="ECO:0000256" key="1">
    <source>
        <dbReference type="SAM" id="MobiDB-lite"/>
    </source>
</evidence>
<dbReference type="STRING" id="1691903.A9B99_21735"/>
<gene>
    <name evidence="5" type="ORF">A9B99_21735</name>
</gene>
<proteinExistence type="predicted"/>
<dbReference type="InterPro" id="IPR009612">
    <property type="entry name" value="IcmF-rel"/>
</dbReference>
<dbReference type="InterPro" id="IPR048677">
    <property type="entry name" value="TssM1_hel"/>
</dbReference>
<protein>
    <submittedName>
        <fullName evidence="5">Type VI secretion protein VasK</fullName>
    </submittedName>
</protein>
<dbReference type="Pfam" id="PF06744">
    <property type="entry name" value="IcmF_C"/>
    <property type="match status" value="1"/>
</dbReference>
<dbReference type="PANTHER" id="PTHR36153:SF1">
    <property type="entry name" value="TYPE VI SECRETION SYSTEM COMPONENT TSSM1"/>
    <property type="match status" value="1"/>
</dbReference>
<keyword evidence="6" id="KW-1185">Reference proteome</keyword>
<name>A0A1B7L4U2_9ENTR</name>
<evidence type="ECO:0000259" key="4">
    <source>
        <dbReference type="Pfam" id="PF21070"/>
    </source>
</evidence>
<dbReference type="Proteomes" id="UP000078225">
    <property type="component" value="Unassembled WGS sequence"/>
</dbReference>
<feature type="domain" description="Type VI secretion system IcmF C-terminal" evidence="2">
    <location>
        <begin position="916"/>
        <end position="1020"/>
    </location>
</feature>
<organism evidence="5 6">
    <name type="scientific">Mangrovibacter phragmitis</name>
    <dbReference type="NCBI Taxonomy" id="1691903"/>
    <lineage>
        <taxon>Bacteria</taxon>
        <taxon>Pseudomonadati</taxon>
        <taxon>Pseudomonadota</taxon>
        <taxon>Gammaproteobacteria</taxon>
        <taxon>Enterobacterales</taxon>
        <taxon>Enterobacteriaceae</taxon>
        <taxon>Mangrovibacter</taxon>
    </lineage>
</organism>
<feature type="region of interest" description="Disordered" evidence="1">
    <location>
        <begin position="1045"/>
        <end position="1066"/>
    </location>
</feature>
<evidence type="ECO:0000259" key="2">
    <source>
        <dbReference type="Pfam" id="PF06744"/>
    </source>
</evidence>
<dbReference type="Pfam" id="PF06761">
    <property type="entry name" value="IcmF-related"/>
    <property type="match status" value="1"/>
</dbReference>